<name>X1CRU4_9ZZZZ</name>
<accession>X1CRU4</accession>
<evidence type="ECO:0000313" key="1">
    <source>
        <dbReference type="EMBL" id="GAG86961.1"/>
    </source>
</evidence>
<protein>
    <submittedName>
        <fullName evidence="1">Uncharacterized protein</fullName>
    </submittedName>
</protein>
<organism evidence="1">
    <name type="scientific">marine sediment metagenome</name>
    <dbReference type="NCBI Taxonomy" id="412755"/>
    <lineage>
        <taxon>unclassified sequences</taxon>
        <taxon>metagenomes</taxon>
        <taxon>ecological metagenomes</taxon>
    </lineage>
</organism>
<reference evidence="1" key="1">
    <citation type="journal article" date="2014" name="Front. Microbiol.">
        <title>High frequency of phylogenetically diverse reductive dehalogenase-homologous genes in deep subseafloor sedimentary metagenomes.</title>
        <authorList>
            <person name="Kawai M."/>
            <person name="Futagami T."/>
            <person name="Toyoda A."/>
            <person name="Takaki Y."/>
            <person name="Nishi S."/>
            <person name="Hori S."/>
            <person name="Arai W."/>
            <person name="Tsubouchi T."/>
            <person name="Morono Y."/>
            <person name="Uchiyama I."/>
            <person name="Ito T."/>
            <person name="Fujiyama A."/>
            <person name="Inagaki F."/>
            <person name="Takami H."/>
        </authorList>
    </citation>
    <scope>NUCLEOTIDE SEQUENCE</scope>
    <source>
        <strain evidence="1">Expedition CK06-06</strain>
    </source>
</reference>
<proteinExistence type="predicted"/>
<dbReference type="EMBL" id="BART01015629">
    <property type="protein sequence ID" value="GAG86961.1"/>
    <property type="molecule type" value="Genomic_DNA"/>
</dbReference>
<sequence>MRKMTKKKTKNEWVFDTLKTKASNLSIKIRHLKTRIKLQGTNYNPIWKRDLKIAQKNLKAIQKAILNYL</sequence>
<comment type="caution">
    <text evidence="1">The sequence shown here is derived from an EMBL/GenBank/DDBJ whole genome shotgun (WGS) entry which is preliminary data.</text>
</comment>
<dbReference type="AlphaFoldDB" id="X1CRU4"/>
<gene>
    <name evidence="1" type="ORF">S01H4_30302</name>
</gene>